<dbReference type="PROSITE" id="PS50878">
    <property type="entry name" value="RT_POL"/>
    <property type="match status" value="1"/>
</dbReference>
<protein>
    <recommendedName>
        <fullName evidence="3">Reverse transcriptase domain-containing protein</fullName>
    </recommendedName>
</protein>
<dbReference type="AlphaFoldDB" id="A0ABD3P7V5"/>
<evidence type="ECO:0000313" key="5">
    <source>
        <dbReference type="Proteomes" id="UP001516023"/>
    </source>
</evidence>
<dbReference type="Proteomes" id="UP001516023">
    <property type="component" value="Unassembled WGS sequence"/>
</dbReference>
<reference evidence="4 5" key="1">
    <citation type="journal article" date="2020" name="G3 (Bethesda)">
        <title>Improved Reference Genome for Cyclotella cryptica CCMP332, a Model for Cell Wall Morphogenesis, Salinity Adaptation, and Lipid Production in Diatoms (Bacillariophyta).</title>
        <authorList>
            <person name="Roberts W.R."/>
            <person name="Downey K.M."/>
            <person name="Ruck E.C."/>
            <person name="Traller J.C."/>
            <person name="Alverson A.J."/>
        </authorList>
    </citation>
    <scope>NUCLEOTIDE SEQUENCE [LARGE SCALE GENOMIC DNA]</scope>
    <source>
        <strain evidence="4 5">CCMP332</strain>
    </source>
</reference>
<dbReference type="CDD" id="cd00303">
    <property type="entry name" value="retropepsin_like"/>
    <property type="match status" value="1"/>
</dbReference>
<evidence type="ECO:0000259" key="3">
    <source>
        <dbReference type="PROSITE" id="PS50878"/>
    </source>
</evidence>
<keyword evidence="5" id="KW-1185">Reference proteome</keyword>
<evidence type="ECO:0000256" key="2">
    <source>
        <dbReference type="SAM" id="MobiDB-lite"/>
    </source>
</evidence>
<dbReference type="Gene3D" id="3.30.70.270">
    <property type="match status" value="1"/>
</dbReference>
<feature type="domain" description="Reverse transcriptase" evidence="3">
    <location>
        <begin position="634"/>
        <end position="812"/>
    </location>
</feature>
<dbReference type="SUPFAM" id="SSF56672">
    <property type="entry name" value="DNA/RNA polymerases"/>
    <property type="match status" value="1"/>
</dbReference>
<dbReference type="PANTHER" id="PTHR37984:SF5">
    <property type="entry name" value="PROTEIN NYNRIN-LIKE"/>
    <property type="match status" value="1"/>
</dbReference>
<dbReference type="CDD" id="cd01647">
    <property type="entry name" value="RT_LTR"/>
    <property type="match status" value="1"/>
</dbReference>
<dbReference type="Gene3D" id="3.10.10.10">
    <property type="entry name" value="HIV Type 1 Reverse Transcriptase, subunit A, domain 1"/>
    <property type="match status" value="1"/>
</dbReference>
<dbReference type="Gene3D" id="3.10.20.370">
    <property type="match status" value="1"/>
</dbReference>
<name>A0ABD3P7V5_9STRA</name>
<feature type="region of interest" description="Disordered" evidence="2">
    <location>
        <begin position="1"/>
        <end position="32"/>
    </location>
</feature>
<evidence type="ECO:0000313" key="4">
    <source>
        <dbReference type="EMBL" id="KAL3784137.1"/>
    </source>
</evidence>
<proteinExistence type="predicted"/>
<organism evidence="4 5">
    <name type="scientific">Cyclotella cryptica</name>
    <dbReference type="NCBI Taxonomy" id="29204"/>
    <lineage>
        <taxon>Eukaryota</taxon>
        <taxon>Sar</taxon>
        <taxon>Stramenopiles</taxon>
        <taxon>Ochrophyta</taxon>
        <taxon>Bacillariophyta</taxon>
        <taxon>Coscinodiscophyceae</taxon>
        <taxon>Thalassiosirophycidae</taxon>
        <taxon>Stephanodiscales</taxon>
        <taxon>Stephanodiscaceae</taxon>
        <taxon>Cyclotella</taxon>
    </lineage>
</organism>
<dbReference type="InterPro" id="IPR041577">
    <property type="entry name" value="RT_RNaseH_2"/>
</dbReference>
<evidence type="ECO:0000256" key="1">
    <source>
        <dbReference type="ARBA" id="ARBA00023268"/>
    </source>
</evidence>
<dbReference type="PANTHER" id="PTHR37984">
    <property type="entry name" value="PROTEIN CBG26694"/>
    <property type="match status" value="1"/>
</dbReference>
<dbReference type="InterPro" id="IPR050951">
    <property type="entry name" value="Retrovirus_Pol_polyprotein"/>
</dbReference>
<dbReference type="EMBL" id="JABMIG020000242">
    <property type="protein sequence ID" value="KAL3784137.1"/>
    <property type="molecule type" value="Genomic_DNA"/>
</dbReference>
<dbReference type="GO" id="GO:0003824">
    <property type="term" value="F:catalytic activity"/>
    <property type="evidence" value="ECO:0007669"/>
    <property type="project" value="UniProtKB-KW"/>
</dbReference>
<dbReference type="CDD" id="cd09274">
    <property type="entry name" value="RNase_HI_RT_Ty3"/>
    <property type="match status" value="1"/>
</dbReference>
<sequence>MSTSKSSPEGLKPQECERSSGRSKPPISYIPTAMDTPKVINKIKVSNKMTLSVTVFDEGSPEQFLNHVQTSMEIISQRGLDMDYGEACKADKKAEAKLTAATAAKAKFKGTDENSPVLQSWNKATAAKIHTSEAIVSAGQAIFLQYSTQLSETARRPWTTIVGEQINCEPWTDVYGTEHPTKRPASWTSFQECVQLHLQTVFRTDAAEQERFYISNGLKKPNRVPIRDFVQRIQRLNGYVELLPCLSYSSKAAKSMKLSGALVPQSVRELLEVLERIEKAYPTEKVGEGPKTVAKANDSSRKKMVSFSDRIPKKCRTEKYCSLCKKHGVHIPPTTLRIAGSMTPMGPQSQASREENQMETLVDKRDLVEEESNKKMKRAIGKKKRTEGQVTTVVAQARYKATENPARKNIEHSTGRRTSNTVIRILLDSGSDGDLLFHAKGTEKLFPYLTRQVPKSWRTLNGSFLTKGRSEVNLKFFEYSNSKEYTVTPDVVEYDKKKMAKPAFDLILGCQTMKELGIVLDFRTKEITIDHIILPMRDINSLTSSNLDKAWAVNNSMANEPQSTQEATHLQDQNSLLELLTEFEELFDGTLGDWNTEPVSFKLKEGAKPYHGKAYPVPKSRKETTIKELNRLCELGVVEFQPESEWASPSFITGKQDGTVRFLTDFREVNKRLVRKPFPLPKLSTVLQELEGFTYATTLDLNMGYYTIRLDPDSSKICTLIFPWGKYFYLRLPMGIAGSPDIFQAKMSTLMGALEFIRAYLDDLLCITKANLEDHLDKLKMVLTRLREAGLRINARKWSFCTFETEYLGYTLTRTGMKPQQKKVQAILAISSPKMSKTYVTRANKTKKRPWYWDTVHQKAFDDVKTSIAKDVVLAYPDYSMEFEIYTDASSKQLGSVITQGNRPLAFFSRKLSTTQQKYSVTELELLAIVETLKEFKGMLWGQRLKVYTDHKNLIQDALGLTSDRVYQWRLLLEEFGPEIVYIKGIHNTVADAISRLDIGPMPSEHENWMTFTKCWCHYTMQEESAIDTSAYQEEMNLVFANRSEEDVIYPLTVNASSDPSQSNFLCRQFPMLIQESATLMEVSPPDDTQKT</sequence>
<comment type="caution">
    <text evidence="4">The sequence shown here is derived from an EMBL/GenBank/DDBJ whole genome shotgun (WGS) entry which is preliminary data.</text>
</comment>
<dbReference type="InterPro" id="IPR000477">
    <property type="entry name" value="RT_dom"/>
</dbReference>
<dbReference type="Pfam" id="PF17919">
    <property type="entry name" value="RT_RNaseH_2"/>
    <property type="match status" value="1"/>
</dbReference>
<dbReference type="Pfam" id="PF00078">
    <property type="entry name" value="RVT_1"/>
    <property type="match status" value="1"/>
</dbReference>
<dbReference type="InterPro" id="IPR043128">
    <property type="entry name" value="Rev_trsase/Diguanyl_cyclase"/>
</dbReference>
<gene>
    <name evidence="4" type="ORF">HJC23_005795</name>
</gene>
<accession>A0ABD3P7V5</accession>
<dbReference type="InterPro" id="IPR043502">
    <property type="entry name" value="DNA/RNA_pol_sf"/>
</dbReference>
<keyword evidence="1" id="KW-0511">Multifunctional enzyme</keyword>